<evidence type="ECO:0000313" key="2">
    <source>
        <dbReference type="Proteomes" id="UP000030746"/>
    </source>
</evidence>
<gene>
    <name evidence="1" type="ORF">LOTGIDRAFT_156732</name>
</gene>
<sequence length="198" mass="22274">MNISEESVISVSSINQSVGLCDIITETKAKELAVNARMGNCDIDDLNSTYMQLLLNHHIPISLPPFPLNIYPVLDLEALETVQRTTESLIKYLKLEDVIKKIEDAKIRQLRKVRTVTFKDTVRLANYDDLSEESAPLHDVSTTHTASCTKVHNIVISKGDVTENDVMPVVTEIRMGVGGRLRKGLRRFGTRCFGCFRR</sequence>
<dbReference type="HOGENOM" id="CLU_1379530_0_0_1"/>
<protein>
    <submittedName>
        <fullName evidence="1">Uncharacterized protein</fullName>
    </submittedName>
</protein>
<dbReference type="CTD" id="20237088"/>
<dbReference type="GeneID" id="20237088"/>
<dbReference type="AlphaFoldDB" id="V4BA61"/>
<dbReference type="EMBL" id="KB200129">
    <property type="protein sequence ID" value="ESP02787.1"/>
    <property type="molecule type" value="Genomic_DNA"/>
</dbReference>
<name>V4BA61_LOTGI</name>
<reference evidence="1 2" key="1">
    <citation type="journal article" date="2013" name="Nature">
        <title>Insights into bilaterian evolution from three spiralian genomes.</title>
        <authorList>
            <person name="Simakov O."/>
            <person name="Marletaz F."/>
            <person name="Cho S.J."/>
            <person name="Edsinger-Gonzales E."/>
            <person name="Havlak P."/>
            <person name="Hellsten U."/>
            <person name="Kuo D.H."/>
            <person name="Larsson T."/>
            <person name="Lv J."/>
            <person name="Arendt D."/>
            <person name="Savage R."/>
            <person name="Osoegawa K."/>
            <person name="de Jong P."/>
            <person name="Grimwood J."/>
            <person name="Chapman J.A."/>
            <person name="Shapiro H."/>
            <person name="Aerts A."/>
            <person name="Otillar R.P."/>
            <person name="Terry A.Y."/>
            <person name="Boore J.L."/>
            <person name="Grigoriev I.V."/>
            <person name="Lindberg D.R."/>
            <person name="Seaver E.C."/>
            <person name="Weisblat D.A."/>
            <person name="Putnam N.H."/>
            <person name="Rokhsar D.S."/>
        </authorList>
    </citation>
    <scope>NUCLEOTIDE SEQUENCE [LARGE SCALE GENOMIC DNA]</scope>
</reference>
<accession>V4BA61</accession>
<dbReference type="RefSeq" id="XP_009046257.1">
    <property type="nucleotide sequence ID" value="XM_009048009.1"/>
</dbReference>
<organism evidence="1 2">
    <name type="scientific">Lottia gigantea</name>
    <name type="common">Giant owl limpet</name>
    <dbReference type="NCBI Taxonomy" id="225164"/>
    <lineage>
        <taxon>Eukaryota</taxon>
        <taxon>Metazoa</taxon>
        <taxon>Spiralia</taxon>
        <taxon>Lophotrochozoa</taxon>
        <taxon>Mollusca</taxon>
        <taxon>Gastropoda</taxon>
        <taxon>Patellogastropoda</taxon>
        <taxon>Lottioidea</taxon>
        <taxon>Lottiidae</taxon>
        <taxon>Lottia</taxon>
    </lineage>
</organism>
<dbReference type="KEGG" id="lgi:LOTGIDRAFT_156732"/>
<keyword evidence="2" id="KW-1185">Reference proteome</keyword>
<proteinExistence type="predicted"/>
<dbReference type="Proteomes" id="UP000030746">
    <property type="component" value="Unassembled WGS sequence"/>
</dbReference>
<evidence type="ECO:0000313" key="1">
    <source>
        <dbReference type="EMBL" id="ESP02787.1"/>
    </source>
</evidence>